<dbReference type="EMBL" id="LAZR01007848">
    <property type="protein sequence ID" value="KKM82535.1"/>
    <property type="molecule type" value="Genomic_DNA"/>
</dbReference>
<evidence type="ECO:0000313" key="1">
    <source>
        <dbReference type="EMBL" id="KKM82535.1"/>
    </source>
</evidence>
<reference evidence="1" key="1">
    <citation type="journal article" date="2015" name="Nature">
        <title>Complex archaea that bridge the gap between prokaryotes and eukaryotes.</title>
        <authorList>
            <person name="Spang A."/>
            <person name="Saw J.H."/>
            <person name="Jorgensen S.L."/>
            <person name="Zaremba-Niedzwiedzka K."/>
            <person name="Martijn J."/>
            <person name="Lind A.E."/>
            <person name="van Eijk R."/>
            <person name="Schleper C."/>
            <person name="Guy L."/>
            <person name="Ettema T.J."/>
        </authorList>
    </citation>
    <scope>NUCLEOTIDE SEQUENCE</scope>
</reference>
<gene>
    <name evidence="1" type="ORF">LCGC14_1318540</name>
</gene>
<name>A0A0F9N103_9ZZZZ</name>
<dbReference type="AlphaFoldDB" id="A0A0F9N103"/>
<comment type="caution">
    <text evidence="1">The sequence shown here is derived from an EMBL/GenBank/DDBJ whole genome shotgun (WGS) entry which is preliminary data.</text>
</comment>
<protein>
    <submittedName>
        <fullName evidence="1">Uncharacterized protein</fullName>
    </submittedName>
</protein>
<organism evidence="1">
    <name type="scientific">marine sediment metagenome</name>
    <dbReference type="NCBI Taxonomy" id="412755"/>
    <lineage>
        <taxon>unclassified sequences</taxon>
        <taxon>metagenomes</taxon>
        <taxon>ecological metagenomes</taxon>
    </lineage>
</organism>
<accession>A0A0F9N103</accession>
<sequence>MQMTERKARPILFSGEMVRPVLLGDKSQTRRVMKPQPVLVDNGQTWDWPKIIKRVGGHDISAASWAANLKDPHVKESCPYGKPGDHLWVREAFYVDLETDVFYHADYSTHDALAAFADAGAHWKPSIHMPRWASRITLEITDVRAERVQEISEEDAKAEGIEFRGSYWLGGKGTLQCWPTAQRAFRALWDSIYAIPKPRHVTINGKKVITHYESFPFSGKPGTFTFRGKPHIVTSNPWVWAVELKRNEGDT</sequence>
<proteinExistence type="predicted"/>